<protein>
    <submittedName>
        <fullName evidence="5">Translation elongation factor Ts</fullName>
    </submittedName>
</protein>
<gene>
    <name evidence="5" type="ORF">MNBD_NITROSPINAE02-1381</name>
</gene>
<dbReference type="PROSITE" id="PS01127">
    <property type="entry name" value="EF_TS_2"/>
    <property type="match status" value="1"/>
</dbReference>
<evidence type="ECO:0000256" key="1">
    <source>
        <dbReference type="ARBA" id="ARBA00005532"/>
    </source>
</evidence>
<organism evidence="5">
    <name type="scientific">hydrothermal vent metagenome</name>
    <dbReference type="NCBI Taxonomy" id="652676"/>
    <lineage>
        <taxon>unclassified sequences</taxon>
        <taxon>metagenomes</taxon>
        <taxon>ecological metagenomes</taxon>
    </lineage>
</organism>
<accession>A0A3B1BNT5</accession>
<dbReference type="EMBL" id="UOGE01000050">
    <property type="protein sequence ID" value="VAX20006.1"/>
    <property type="molecule type" value="Genomic_DNA"/>
</dbReference>
<dbReference type="FunFam" id="1.10.286.20:FF:000001">
    <property type="entry name" value="Elongation factor Ts"/>
    <property type="match status" value="1"/>
</dbReference>
<dbReference type="PANTHER" id="PTHR11741">
    <property type="entry name" value="ELONGATION FACTOR TS"/>
    <property type="match status" value="1"/>
</dbReference>
<sequence>MVKDLRRLSGAGIMECKEALKESEGNVDTALEFLRKKGAAKAAKKADRSTKEGAINIQTSGGSAALVEIKCETDFVSRNDKFQGLCARLATLALNEGPQADEDAFMNLSSGNGSKTISDLITESIHELGENILVGRRVWMKLDGDGGLGSYVHGAGSIGVLVDVGCDSADATQKEEFKALLKDISMHIAAANPVAIDENDVSPEALAKEKEIFEAQAKESGKPDNIIPKIVEGKIKKYYKEICLLKQAYVKDPDKSVKEYLDETAKNIGASVSIRKFNRVQLGE</sequence>
<dbReference type="GO" id="GO:0005737">
    <property type="term" value="C:cytoplasm"/>
    <property type="evidence" value="ECO:0007669"/>
    <property type="project" value="UniProtKB-ARBA"/>
</dbReference>
<dbReference type="Gene3D" id="1.10.286.20">
    <property type="match status" value="1"/>
</dbReference>
<reference evidence="5" key="1">
    <citation type="submission" date="2018-06" db="EMBL/GenBank/DDBJ databases">
        <authorList>
            <person name="Zhirakovskaya E."/>
        </authorList>
    </citation>
    <scope>NUCLEOTIDE SEQUENCE</scope>
</reference>
<keyword evidence="3" id="KW-0648">Protein biosynthesis</keyword>
<feature type="domain" description="Translation elongation factor EFTs/EF1B dimerisation" evidence="4">
    <location>
        <begin position="64"/>
        <end position="284"/>
    </location>
</feature>
<evidence type="ECO:0000256" key="2">
    <source>
        <dbReference type="ARBA" id="ARBA00022768"/>
    </source>
</evidence>
<dbReference type="InterPro" id="IPR009060">
    <property type="entry name" value="UBA-like_sf"/>
</dbReference>
<dbReference type="Gene3D" id="1.10.8.10">
    <property type="entry name" value="DNA helicase RuvA subunit, C-terminal domain"/>
    <property type="match status" value="1"/>
</dbReference>
<dbReference type="CDD" id="cd14275">
    <property type="entry name" value="UBA_EF-Ts"/>
    <property type="match status" value="1"/>
</dbReference>
<dbReference type="FunFam" id="1.10.8.10:FF:000001">
    <property type="entry name" value="Elongation factor Ts"/>
    <property type="match status" value="1"/>
</dbReference>
<dbReference type="NCBIfam" id="TIGR00116">
    <property type="entry name" value="tsf"/>
    <property type="match status" value="1"/>
</dbReference>
<dbReference type="HAMAP" id="MF_00050">
    <property type="entry name" value="EF_Ts"/>
    <property type="match status" value="1"/>
</dbReference>
<evidence type="ECO:0000313" key="5">
    <source>
        <dbReference type="EMBL" id="VAX20006.1"/>
    </source>
</evidence>
<keyword evidence="2 5" id="KW-0251">Elongation factor</keyword>
<dbReference type="InterPro" id="IPR001816">
    <property type="entry name" value="Transl_elong_EFTs/EF1B"/>
</dbReference>
<dbReference type="PANTHER" id="PTHR11741:SF0">
    <property type="entry name" value="ELONGATION FACTOR TS, MITOCHONDRIAL"/>
    <property type="match status" value="1"/>
</dbReference>
<dbReference type="Pfam" id="PF00889">
    <property type="entry name" value="EF_TS"/>
    <property type="match status" value="1"/>
</dbReference>
<name>A0A3B1BNT5_9ZZZZ</name>
<evidence type="ECO:0000259" key="4">
    <source>
        <dbReference type="Pfam" id="PF00889"/>
    </source>
</evidence>
<evidence type="ECO:0000256" key="3">
    <source>
        <dbReference type="ARBA" id="ARBA00022917"/>
    </source>
</evidence>
<dbReference type="AlphaFoldDB" id="A0A3B1BNT5"/>
<dbReference type="Gene3D" id="3.30.479.20">
    <property type="entry name" value="Elongation factor Ts, dimerisation domain"/>
    <property type="match status" value="2"/>
</dbReference>
<proteinExistence type="inferred from homology"/>
<dbReference type="InterPro" id="IPR018101">
    <property type="entry name" value="Transl_elong_Ts_CS"/>
</dbReference>
<dbReference type="SUPFAM" id="SSF46934">
    <property type="entry name" value="UBA-like"/>
    <property type="match status" value="1"/>
</dbReference>
<dbReference type="InterPro" id="IPR036402">
    <property type="entry name" value="EF-Ts_dimer_sf"/>
</dbReference>
<dbReference type="PROSITE" id="PS01126">
    <property type="entry name" value="EF_TS_1"/>
    <property type="match status" value="1"/>
</dbReference>
<dbReference type="SUPFAM" id="SSF54713">
    <property type="entry name" value="Elongation factor Ts (EF-Ts), dimerisation domain"/>
    <property type="match status" value="2"/>
</dbReference>
<dbReference type="GO" id="GO:0003746">
    <property type="term" value="F:translation elongation factor activity"/>
    <property type="evidence" value="ECO:0007669"/>
    <property type="project" value="UniProtKB-KW"/>
</dbReference>
<comment type="similarity">
    <text evidence="1">Belongs to the EF-Ts family.</text>
</comment>
<dbReference type="InterPro" id="IPR014039">
    <property type="entry name" value="Transl_elong_EFTs/EF1B_dimer"/>
</dbReference>